<dbReference type="Proteomes" id="UP000499080">
    <property type="component" value="Unassembled WGS sequence"/>
</dbReference>
<dbReference type="InterPro" id="IPR036397">
    <property type="entry name" value="RNaseH_sf"/>
</dbReference>
<evidence type="ECO:0000313" key="2">
    <source>
        <dbReference type="EMBL" id="GBM97771.1"/>
    </source>
</evidence>
<gene>
    <name evidence="2" type="ORF">AVEN_80402_1</name>
</gene>
<organism evidence="2 3">
    <name type="scientific">Araneus ventricosus</name>
    <name type="common">Orbweaver spider</name>
    <name type="synonym">Epeira ventricosa</name>
    <dbReference type="NCBI Taxonomy" id="182803"/>
    <lineage>
        <taxon>Eukaryota</taxon>
        <taxon>Metazoa</taxon>
        <taxon>Ecdysozoa</taxon>
        <taxon>Arthropoda</taxon>
        <taxon>Chelicerata</taxon>
        <taxon>Arachnida</taxon>
        <taxon>Araneae</taxon>
        <taxon>Araneomorphae</taxon>
        <taxon>Entelegynae</taxon>
        <taxon>Araneoidea</taxon>
        <taxon>Araneidae</taxon>
        <taxon>Araneus</taxon>
    </lineage>
</organism>
<dbReference type="GO" id="GO:0003676">
    <property type="term" value="F:nucleic acid binding"/>
    <property type="evidence" value="ECO:0007669"/>
    <property type="project" value="InterPro"/>
</dbReference>
<comment type="caution">
    <text evidence="2">The sequence shown here is derived from an EMBL/GenBank/DDBJ whole genome shotgun (WGS) entry which is preliminary data.</text>
</comment>
<keyword evidence="1" id="KW-0472">Membrane</keyword>
<protein>
    <recommendedName>
        <fullName evidence="4">Histone-lysine N-methyltransferase SETMAR</fullName>
    </recommendedName>
</protein>
<evidence type="ECO:0000256" key="1">
    <source>
        <dbReference type="SAM" id="Phobius"/>
    </source>
</evidence>
<dbReference type="EMBL" id="BGPR01004266">
    <property type="protein sequence ID" value="GBM97771.1"/>
    <property type="molecule type" value="Genomic_DNA"/>
</dbReference>
<evidence type="ECO:0008006" key="4">
    <source>
        <dbReference type="Google" id="ProtNLM"/>
    </source>
</evidence>
<dbReference type="Gene3D" id="3.30.420.10">
    <property type="entry name" value="Ribonuclease H-like superfamily/Ribonuclease H"/>
    <property type="match status" value="1"/>
</dbReference>
<name>A0A4Y2K631_ARAVE</name>
<dbReference type="AlphaFoldDB" id="A0A4Y2K631"/>
<keyword evidence="1" id="KW-1133">Transmembrane helix</keyword>
<reference evidence="2 3" key="1">
    <citation type="journal article" date="2019" name="Sci. Rep.">
        <title>Orb-weaving spider Araneus ventricosus genome elucidates the spidroin gene catalogue.</title>
        <authorList>
            <person name="Kono N."/>
            <person name="Nakamura H."/>
            <person name="Ohtoshi R."/>
            <person name="Moran D.A.P."/>
            <person name="Shinohara A."/>
            <person name="Yoshida Y."/>
            <person name="Fujiwara M."/>
            <person name="Mori M."/>
            <person name="Tomita M."/>
            <person name="Arakawa K."/>
        </authorList>
    </citation>
    <scope>NUCLEOTIDE SEQUENCE [LARGE SCALE GENOMIC DNA]</scope>
</reference>
<accession>A0A4Y2K631</accession>
<evidence type="ECO:0000313" key="3">
    <source>
        <dbReference type="Proteomes" id="UP000499080"/>
    </source>
</evidence>
<keyword evidence="1" id="KW-0812">Transmembrane</keyword>
<feature type="transmembrane region" description="Helical" evidence="1">
    <location>
        <begin position="88"/>
        <end position="109"/>
    </location>
</feature>
<proteinExistence type="predicted"/>
<keyword evidence="3" id="KW-1185">Reference proteome</keyword>
<sequence length="184" mass="21145">MARRSFLRITMTICIDHTRIAPTDFHLFLKLKEFLGGKRFGSDEELENVVIIWLNELAAEEYDMGILKHVDRYDRCCKCRREFSEASVLVVCITLSMLFILKLCIYNSITVGAEKAQLKNTVRSPKLNFFGDFSPNMVFMAVVLNQQFGESWDGWRGVAALGERPHLVLKSYRTVLKNNSSVLK</sequence>